<feature type="domain" description="Thioredoxin" evidence="5">
    <location>
        <begin position="40"/>
        <end position="182"/>
    </location>
</feature>
<dbReference type="SUPFAM" id="SSF52833">
    <property type="entry name" value="Thioredoxin-like"/>
    <property type="match status" value="1"/>
</dbReference>
<dbReference type="Proteomes" id="UP000467322">
    <property type="component" value="Unassembled WGS sequence"/>
</dbReference>
<comment type="caution">
    <text evidence="6">The sequence shown here is derived from an EMBL/GenBank/DDBJ whole genome shotgun (WGS) entry which is preliminary data.</text>
</comment>
<sequence length="187" mass="20114">MILRSALLYAALLLGANIAHADMADIAALRDGDMKKLMFHEAAKPAGTANFETPEGEVHTLEDYRGKVVLLNFWATWCAPCREEMPYLDALQAEFGGDDFEVVPVATGRNRVAGVKKFFGEVGVENLPILLDPKQALAREMGVMAMPVTVLLDREGNEIARLMGDAHWASDSAKAIVSALIADGGGS</sequence>
<feature type="signal peptide" evidence="4">
    <location>
        <begin position="1"/>
        <end position="21"/>
    </location>
</feature>
<dbReference type="GO" id="GO:0015036">
    <property type="term" value="F:disulfide oxidoreductase activity"/>
    <property type="evidence" value="ECO:0007669"/>
    <property type="project" value="UniProtKB-ARBA"/>
</dbReference>
<keyword evidence="7" id="KW-1185">Reference proteome</keyword>
<evidence type="ECO:0000256" key="2">
    <source>
        <dbReference type="ARBA" id="ARBA00022748"/>
    </source>
</evidence>
<organism evidence="6 7">
    <name type="scientific">Maritimibacter harenae</name>
    <dbReference type="NCBI Taxonomy" id="2606218"/>
    <lineage>
        <taxon>Bacteria</taxon>
        <taxon>Pseudomonadati</taxon>
        <taxon>Pseudomonadota</taxon>
        <taxon>Alphaproteobacteria</taxon>
        <taxon>Rhodobacterales</taxon>
        <taxon>Roseobacteraceae</taxon>
        <taxon>Maritimibacter</taxon>
    </lineage>
</organism>
<evidence type="ECO:0000313" key="6">
    <source>
        <dbReference type="EMBL" id="MZR13572.1"/>
    </source>
</evidence>
<dbReference type="RefSeq" id="WP_161351696.1">
    <property type="nucleotide sequence ID" value="NZ_WTUX01000012.1"/>
</dbReference>
<gene>
    <name evidence="6" type="ORF">GQE99_11150</name>
</gene>
<accession>A0A845M2X0</accession>
<dbReference type="InterPro" id="IPR013740">
    <property type="entry name" value="Redoxin"/>
</dbReference>
<evidence type="ECO:0000313" key="7">
    <source>
        <dbReference type="Proteomes" id="UP000467322"/>
    </source>
</evidence>
<dbReference type="Pfam" id="PF08534">
    <property type="entry name" value="Redoxin"/>
    <property type="match status" value="1"/>
</dbReference>
<dbReference type="GO" id="GO:0030313">
    <property type="term" value="C:cell envelope"/>
    <property type="evidence" value="ECO:0007669"/>
    <property type="project" value="UniProtKB-SubCell"/>
</dbReference>
<dbReference type="PROSITE" id="PS51352">
    <property type="entry name" value="THIOREDOXIN_2"/>
    <property type="match status" value="1"/>
</dbReference>
<evidence type="ECO:0000256" key="3">
    <source>
        <dbReference type="ARBA" id="ARBA00023284"/>
    </source>
</evidence>
<keyword evidence="4" id="KW-0732">Signal</keyword>
<dbReference type="InterPro" id="IPR050553">
    <property type="entry name" value="Thioredoxin_ResA/DsbE_sf"/>
</dbReference>
<evidence type="ECO:0000259" key="5">
    <source>
        <dbReference type="PROSITE" id="PS51352"/>
    </source>
</evidence>
<reference evidence="6 7" key="1">
    <citation type="submission" date="2019-12" db="EMBL/GenBank/DDBJ databases">
        <title>Maritimibacter sp. nov. sp. isolated from sea sand.</title>
        <authorList>
            <person name="Kim J."/>
            <person name="Jeong S.E."/>
            <person name="Jung H.S."/>
            <person name="Jeon C.O."/>
        </authorList>
    </citation>
    <scope>NUCLEOTIDE SEQUENCE [LARGE SCALE GENOMIC DNA]</scope>
    <source>
        <strain evidence="6 7">DP07</strain>
    </source>
</reference>
<dbReference type="PROSITE" id="PS00194">
    <property type="entry name" value="THIOREDOXIN_1"/>
    <property type="match status" value="1"/>
</dbReference>
<keyword evidence="2" id="KW-0201">Cytochrome c-type biogenesis</keyword>
<dbReference type="PANTHER" id="PTHR42852">
    <property type="entry name" value="THIOL:DISULFIDE INTERCHANGE PROTEIN DSBE"/>
    <property type="match status" value="1"/>
</dbReference>
<protein>
    <submittedName>
        <fullName evidence="6">Redoxin family protein</fullName>
    </submittedName>
</protein>
<name>A0A845M2X0_9RHOB</name>
<evidence type="ECO:0000256" key="1">
    <source>
        <dbReference type="ARBA" id="ARBA00004196"/>
    </source>
</evidence>
<comment type="subcellular location">
    <subcellularLocation>
        <location evidence="1">Cell envelope</location>
    </subcellularLocation>
</comment>
<dbReference type="AlphaFoldDB" id="A0A845M2X0"/>
<dbReference type="InterPro" id="IPR013766">
    <property type="entry name" value="Thioredoxin_domain"/>
</dbReference>
<dbReference type="InterPro" id="IPR017937">
    <property type="entry name" value="Thioredoxin_CS"/>
</dbReference>
<feature type="chain" id="PRO_5032365782" evidence="4">
    <location>
        <begin position="22"/>
        <end position="187"/>
    </location>
</feature>
<keyword evidence="3" id="KW-0676">Redox-active center</keyword>
<dbReference type="CDD" id="cd02966">
    <property type="entry name" value="TlpA_like_family"/>
    <property type="match status" value="1"/>
</dbReference>
<proteinExistence type="predicted"/>
<evidence type="ECO:0000256" key="4">
    <source>
        <dbReference type="SAM" id="SignalP"/>
    </source>
</evidence>
<dbReference type="PANTHER" id="PTHR42852:SF17">
    <property type="entry name" value="THIOREDOXIN-LIKE PROTEIN HI_1115"/>
    <property type="match status" value="1"/>
</dbReference>
<dbReference type="GO" id="GO:0017004">
    <property type="term" value="P:cytochrome complex assembly"/>
    <property type="evidence" value="ECO:0007669"/>
    <property type="project" value="UniProtKB-KW"/>
</dbReference>
<dbReference type="EMBL" id="WTUX01000012">
    <property type="protein sequence ID" value="MZR13572.1"/>
    <property type="molecule type" value="Genomic_DNA"/>
</dbReference>
<dbReference type="Gene3D" id="3.40.30.10">
    <property type="entry name" value="Glutaredoxin"/>
    <property type="match status" value="1"/>
</dbReference>
<dbReference type="InterPro" id="IPR036249">
    <property type="entry name" value="Thioredoxin-like_sf"/>
</dbReference>